<name>A0A2A6JE04_9HYPH</name>
<dbReference type="AlphaFoldDB" id="A0A2A6JE04"/>
<dbReference type="InterPro" id="IPR000281">
    <property type="entry name" value="HTH_RpiR"/>
</dbReference>
<dbReference type="InterPro" id="IPR001347">
    <property type="entry name" value="SIS_dom"/>
</dbReference>
<dbReference type="GO" id="GO:0003700">
    <property type="term" value="F:DNA-binding transcription factor activity"/>
    <property type="evidence" value="ECO:0007669"/>
    <property type="project" value="InterPro"/>
</dbReference>
<dbReference type="EMBL" id="NWSV01000005">
    <property type="protein sequence ID" value="PDT04494.1"/>
    <property type="molecule type" value="Genomic_DNA"/>
</dbReference>
<dbReference type="PROSITE" id="PS51071">
    <property type="entry name" value="HTH_RPIR"/>
    <property type="match status" value="1"/>
</dbReference>
<dbReference type="Gene3D" id="1.10.10.10">
    <property type="entry name" value="Winged helix-like DNA-binding domain superfamily/Winged helix DNA-binding domain"/>
    <property type="match status" value="1"/>
</dbReference>
<dbReference type="GO" id="GO:1901135">
    <property type="term" value="P:carbohydrate derivative metabolic process"/>
    <property type="evidence" value="ECO:0007669"/>
    <property type="project" value="InterPro"/>
</dbReference>
<keyword evidence="2" id="KW-0238">DNA-binding</keyword>
<dbReference type="CDD" id="cd05013">
    <property type="entry name" value="SIS_RpiR"/>
    <property type="match status" value="1"/>
</dbReference>
<dbReference type="InterPro" id="IPR046348">
    <property type="entry name" value="SIS_dom_sf"/>
</dbReference>
<feature type="domain" description="HTH rpiR-type" evidence="4">
    <location>
        <begin position="4"/>
        <end position="80"/>
    </location>
</feature>
<dbReference type="GO" id="GO:0097367">
    <property type="term" value="F:carbohydrate derivative binding"/>
    <property type="evidence" value="ECO:0007669"/>
    <property type="project" value="InterPro"/>
</dbReference>
<dbReference type="InterPro" id="IPR047640">
    <property type="entry name" value="RpiR-like"/>
</dbReference>
<evidence type="ECO:0000313" key="6">
    <source>
        <dbReference type="EMBL" id="PDT04494.1"/>
    </source>
</evidence>
<evidence type="ECO:0000256" key="3">
    <source>
        <dbReference type="ARBA" id="ARBA00023163"/>
    </source>
</evidence>
<evidence type="ECO:0000256" key="2">
    <source>
        <dbReference type="ARBA" id="ARBA00023125"/>
    </source>
</evidence>
<dbReference type="InterPro" id="IPR036388">
    <property type="entry name" value="WH-like_DNA-bd_sf"/>
</dbReference>
<keyword evidence="1" id="KW-0805">Transcription regulation</keyword>
<dbReference type="Pfam" id="PF01380">
    <property type="entry name" value="SIS"/>
    <property type="match status" value="1"/>
</dbReference>
<evidence type="ECO:0000313" key="7">
    <source>
        <dbReference type="Proteomes" id="UP000220768"/>
    </source>
</evidence>
<dbReference type="SUPFAM" id="SSF46689">
    <property type="entry name" value="Homeodomain-like"/>
    <property type="match status" value="1"/>
</dbReference>
<feature type="domain" description="SIS" evidence="5">
    <location>
        <begin position="138"/>
        <end position="276"/>
    </location>
</feature>
<keyword evidence="3" id="KW-0804">Transcription</keyword>
<accession>A0A2A6JE04</accession>
<dbReference type="PANTHER" id="PTHR30514">
    <property type="entry name" value="GLUCOKINASE"/>
    <property type="match status" value="1"/>
</dbReference>
<dbReference type="Pfam" id="PF01418">
    <property type="entry name" value="HTH_6"/>
    <property type="match status" value="1"/>
</dbReference>
<evidence type="ECO:0000259" key="5">
    <source>
        <dbReference type="PROSITE" id="PS51464"/>
    </source>
</evidence>
<sequence length="314" mass="34246">MTRPELIEQIKTICVELSGQMVEGAHYIINNADEIPFYSMREIARRANVQPVNLVRLAQKLGLSGYGDLRQQFIDTTPKRPQRDQQSLHRNEASARTLIAEMGKSSGLKAFVDSFFATEQAVVTQARAHLSEEQLENAVELLAHAPKVYVMGRRTAFTPAYTLAYTLQKARPSILLLDGPGGAPEGALDDIRPGDAFVAVTFAPFNRLVHRMAEKAALSGARLIAITDSFAAPISKLAGPLHFVAQSSGRAFPESTLGAIAIANILAALTISKLGEVAERRIRDNERFLVNSGEYLLSGAAKAPRRRKVVDARS</sequence>
<proteinExistence type="predicted"/>
<reference evidence="6 7" key="1">
    <citation type="submission" date="2017-09" db="EMBL/GenBank/DDBJ databases">
        <title>Comparative genomics of rhizobia isolated from Phaseolus vulgaris in China.</title>
        <authorList>
            <person name="Tong W."/>
        </authorList>
    </citation>
    <scope>NUCLEOTIDE SEQUENCE [LARGE SCALE GENOMIC DNA]</scope>
    <source>
        <strain evidence="6 7">C5</strain>
    </source>
</reference>
<keyword evidence="7" id="KW-1185">Reference proteome</keyword>
<dbReference type="PANTHER" id="PTHR30514:SF18">
    <property type="entry name" value="RPIR-FAMILY TRANSCRIPTIONAL REGULATOR"/>
    <property type="match status" value="1"/>
</dbReference>
<dbReference type="PROSITE" id="PS51464">
    <property type="entry name" value="SIS"/>
    <property type="match status" value="1"/>
</dbReference>
<dbReference type="GO" id="GO:0003677">
    <property type="term" value="F:DNA binding"/>
    <property type="evidence" value="ECO:0007669"/>
    <property type="project" value="UniProtKB-KW"/>
</dbReference>
<evidence type="ECO:0000256" key="1">
    <source>
        <dbReference type="ARBA" id="ARBA00023015"/>
    </source>
</evidence>
<comment type="caution">
    <text evidence="6">The sequence shown here is derived from an EMBL/GenBank/DDBJ whole genome shotgun (WGS) entry which is preliminary data.</text>
</comment>
<dbReference type="SUPFAM" id="SSF53697">
    <property type="entry name" value="SIS domain"/>
    <property type="match status" value="1"/>
</dbReference>
<protein>
    <submittedName>
        <fullName evidence="6">RpiR family transcriptional regulator</fullName>
    </submittedName>
</protein>
<dbReference type="Gene3D" id="3.40.50.10490">
    <property type="entry name" value="Glucose-6-phosphate isomerase like protein, domain 1"/>
    <property type="match status" value="1"/>
</dbReference>
<dbReference type="Proteomes" id="UP000220768">
    <property type="component" value="Unassembled WGS sequence"/>
</dbReference>
<organism evidence="6 7">
    <name type="scientific">Rhizobium chutanense</name>
    <dbReference type="NCBI Taxonomy" id="2035448"/>
    <lineage>
        <taxon>Bacteria</taxon>
        <taxon>Pseudomonadati</taxon>
        <taxon>Pseudomonadota</taxon>
        <taxon>Alphaproteobacteria</taxon>
        <taxon>Hyphomicrobiales</taxon>
        <taxon>Rhizobiaceae</taxon>
        <taxon>Rhizobium/Agrobacterium group</taxon>
        <taxon>Rhizobium</taxon>
    </lineage>
</organism>
<dbReference type="InterPro" id="IPR009057">
    <property type="entry name" value="Homeodomain-like_sf"/>
</dbReference>
<dbReference type="InterPro" id="IPR035472">
    <property type="entry name" value="RpiR-like_SIS"/>
</dbReference>
<gene>
    <name evidence="6" type="ORF">CO666_09530</name>
</gene>
<evidence type="ECO:0000259" key="4">
    <source>
        <dbReference type="PROSITE" id="PS51071"/>
    </source>
</evidence>